<dbReference type="Proteomes" id="UP001183619">
    <property type="component" value="Unassembled WGS sequence"/>
</dbReference>
<feature type="transmembrane region" description="Helical" evidence="2">
    <location>
        <begin position="6"/>
        <end position="26"/>
    </location>
</feature>
<keyword evidence="2" id="KW-0812">Transmembrane</keyword>
<keyword evidence="4" id="KW-1185">Reference proteome</keyword>
<evidence type="ECO:0000256" key="2">
    <source>
        <dbReference type="SAM" id="Phobius"/>
    </source>
</evidence>
<reference evidence="3 4" key="1">
    <citation type="submission" date="2023-07" db="EMBL/GenBank/DDBJ databases">
        <title>Sequencing the genomes of 1000 actinobacteria strains.</title>
        <authorList>
            <person name="Klenk H.-P."/>
        </authorList>
    </citation>
    <scope>NUCLEOTIDE SEQUENCE [LARGE SCALE GENOMIC DNA]</scope>
    <source>
        <strain evidence="3 4">DSM 44508</strain>
    </source>
</reference>
<feature type="compositionally biased region" description="Polar residues" evidence="1">
    <location>
        <begin position="44"/>
        <end position="59"/>
    </location>
</feature>
<sequence>MEITVGAVLIVVCFVIAAGAGYFAALRHGDVSRIRIAVDVPPESTCTETSSLDDNTPATDNKKPTSALPAHSGQAPSADSTSTPARPPKPTPKAMPKRRSVGYSKPHTPSQAQYTRDIELVLPNYDIDPAELLTQLDTIEPIRLPNNRWEYHLNTVTVQLNPQGSLVMSITPTDRK</sequence>
<dbReference type="EMBL" id="JAVDYF010000001">
    <property type="protein sequence ID" value="MDR7355179.1"/>
    <property type="molecule type" value="Genomic_DNA"/>
</dbReference>
<feature type="region of interest" description="Disordered" evidence="1">
    <location>
        <begin position="43"/>
        <end position="112"/>
    </location>
</feature>
<evidence type="ECO:0000313" key="3">
    <source>
        <dbReference type="EMBL" id="MDR7355179.1"/>
    </source>
</evidence>
<gene>
    <name evidence="3" type="ORF">J2S37_001717</name>
</gene>
<name>A0ABU2B978_9CORY</name>
<evidence type="ECO:0000256" key="1">
    <source>
        <dbReference type="SAM" id="MobiDB-lite"/>
    </source>
</evidence>
<evidence type="ECO:0000313" key="4">
    <source>
        <dbReference type="Proteomes" id="UP001183619"/>
    </source>
</evidence>
<proteinExistence type="predicted"/>
<organism evidence="3 4">
    <name type="scientific">Corynebacterium felinum</name>
    <dbReference type="NCBI Taxonomy" id="131318"/>
    <lineage>
        <taxon>Bacteria</taxon>
        <taxon>Bacillati</taxon>
        <taxon>Actinomycetota</taxon>
        <taxon>Actinomycetes</taxon>
        <taxon>Mycobacteriales</taxon>
        <taxon>Corynebacteriaceae</taxon>
        <taxon>Corynebacterium</taxon>
    </lineage>
</organism>
<accession>A0ABU2B978</accession>
<keyword evidence="2" id="KW-0472">Membrane</keyword>
<protein>
    <recommendedName>
        <fullName evidence="5">Secreted protein</fullName>
    </recommendedName>
</protein>
<dbReference type="RefSeq" id="WP_277105663.1">
    <property type="nucleotide sequence ID" value="NZ_BAAAJS010000036.1"/>
</dbReference>
<keyword evidence="2" id="KW-1133">Transmembrane helix</keyword>
<comment type="caution">
    <text evidence="3">The sequence shown here is derived from an EMBL/GenBank/DDBJ whole genome shotgun (WGS) entry which is preliminary data.</text>
</comment>
<evidence type="ECO:0008006" key="5">
    <source>
        <dbReference type="Google" id="ProtNLM"/>
    </source>
</evidence>